<evidence type="ECO:0000313" key="3">
    <source>
        <dbReference type="Proteomes" id="UP000642829"/>
    </source>
</evidence>
<dbReference type="EMBL" id="BMXG01000011">
    <property type="protein sequence ID" value="GHC03526.1"/>
    <property type="molecule type" value="Genomic_DNA"/>
</dbReference>
<feature type="region of interest" description="Disordered" evidence="1">
    <location>
        <begin position="1150"/>
        <end position="1170"/>
    </location>
</feature>
<keyword evidence="3" id="KW-1185">Reference proteome</keyword>
<name>A0A8J3DHP5_9BACT</name>
<proteinExistence type="predicted"/>
<organism evidence="2 3">
    <name type="scientific">Cerasicoccus arenae</name>
    <dbReference type="NCBI Taxonomy" id="424488"/>
    <lineage>
        <taxon>Bacteria</taxon>
        <taxon>Pseudomonadati</taxon>
        <taxon>Verrucomicrobiota</taxon>
        <taxon>Opitutia</taxon>
        <taxon>Puniceicoccales</taxon>
        <taxon>Cerasicoccaceae</taxon>
        <taxon>Cerasicoccus</taxon>
    </lineage>
</organism>
<evidence type="ECO:0000256" key="1">
    <source>
        <dbReference type="SAM" id="MobiDB-lite"/>
    </source>
</evidence>
<dbReference type="AlphaFoldDB" id="A0A8J3DHP5"/>
<sequence length="1191" mass="131576">MILLALSMATLVRVQTRNATHTKDQSLAHQNALFGLQVAIGELQRHLGPDQRISANAAILDSNPETSGFEDTDGTANVKQPYWTGVWNSLDWDGASDRQDNPTLATASDGKPANFRGWLVSGFRDTELQGTDILKLAINFDTTSDEAVKLVGEGSIGNSVDMEDHYVYAPREAIQSDTESWQQNGFAYWVGDDGVKASVLTETPTAASQNIDKINAISSNSNANLRAVSDWEDLNTDDIDQSIIFSHDILKLTTIHQLGRDDAYEGKFHSLTPYKKGMLIDVKNGGFRKDLSLALSQTTLPSSFLDSSNRPDALFTLGPEPNPIVNGPTWDYVQRFHNRYLMLDEQSNGAPVIDFLDVKPETFDDLAPNKKGDAPLPVAVRYQYVFSLYKGYNTYDGLPYLQSDQRLDGKNGNELPNTDYQSNDEIVYLMVTPIIYIWNPYNVTIHMARDKTAAINLLASLPDIDFSFDNGNNYKSLDKILWFYAGELISLNSSNFELEEAISIPPGEMRLITLRRIPDKKNEYNEKLWMDWPERDIFWGDAAGGTAGRLQQATRNFSEGAMGIFSPCLLTSVEQPNQKSWPDTKLLATGGGKIFVKLSDENNQFLFKSNAGGEYGERQQAGVFHINSEDALNASYLPDKYEHEETINFASLPNMLTPNGDFTGLAPVFTLTFDIRAFDENKGLGKPGLFTDPANAYYYTEDVDEAALSVAPFRFEFNGEVGSGDYLQYDPNTLRAFFRSGSDLVYSNVAKELTVSPPLSLGQLEHAPLGRDYDHLVYQYTQFANDKTPPSELPTSDPRRRNMGPVYNRAVGNSYLHPMLAENEVWDGAYNVDRSYFLNNALFDSYYFSGLANNGGPFATNSKVAKQLLEDLLEGDDSLLNPAYSISEEESLTSITAKVQETPGEEYLRLAAYLSVDNAFNINSTSVDAWAAMLSASRGKAVTYNDLSIGSLQEEVNADRTPIISKTFPAGSSAEGQAGNYQSANSALWSGFRALTDKQIQGLAEKIVAQVKARGPFLSLGQFFNREISTRNAMNRTGAVQAAIDESGINTESDDAALNEALSTRFGSNTVTSNDIVNAVGLASPESLLGDRNEGLPGYITQAELLKPIIPVLSARSETFTIRAYGDVRDVNGVVAEAWCEAVVQRKRNYVGSDDNNGPQPWETPEANSTADTFGREFEIVSFRWLTRDEV</sequence>
<protein>
    <submittedName>
        <fullName evidence="2">Uncharacterized protein</fullName>
    </submittedName>
</protein>
<gene>
    <name evidence="2" type="ORF">GCM10007047_20160</name>
</gene>
<reference evidence="2" key="1">
    <citation type="journal article" date="2014" name="Int. J. Syst. Evol. Microbiol.">
        <title>Complete genome sequence of Corynebacterium casei LMG S-19264T (=DSM 44701T), isolated from a smear-ripened cheese.</title>
        <authorList>
            <consortium name="US DOE Joint Genome Institute (JGI-PGF)"/>
            <person name="Walter F."/>
            <person name="Albersmeier A."/>
            <person name="Kalinowski J."/>
            <person name="Ruckert C."/>
        </authorList>
    </citation>
    <scope>NUCLEOTIDE SEQUENCE</scope>
    <source>
        <strain evidence="2">KCTC 12870</strain>
    </source>
</reference>
<comment type="caution">
    <text evidence="2">The sequence shown here is derived from an EMBL/GenBank/DDBJ whole genome shotgun (WGS) entry which is preliminary data.</text>
</comment>
<dbReference type="Proteomes" id="UP000642829">
    <property type="component" value="Unassembled WGS sequence"/>
</dbReference>
<reference evidence="2" key="2">
    <citation type="submission" date="2020-09" db="EMBL/GenBank/DDBJ databases">
        <authorList>
            <person name="Sun Q."/>
            <person name="Kim S."/>
        </authorList>
    </citation>
    <scope>NUCLEOTIDE SEQUENCE</scope>
    <source>
        <strain evidence="2">KCTC 12870</strain>
    </source>
</reference>
<accession>A0A8J3DHP5</accession>
<evidence type="ECO:0000313" key="2">
    <source>
        <dbReference type="EMBL" id="GHC03526.1"/>
    </source>
</evidence>